<comment type="caution">
    <text evidence="2">The sequence shown here is derived from an EMBL/GenBank/DDBJ whole genome shotgun (WGS) entry which is preliminary data.</text>
</comment>
<name>A0A2S7IQF0_9BACT</name>
<feature type="region of interest" description="Disordered" evidence="1">
    <location>
        <begin position="463"/>
        <end position="497"/>
    </location>
</feature>
<reference evidence="3" key="1">
    <citation type="submission" date="2018-02" db="EMBL/GenBank/DDBJ databases">
        <title>Genome sequencing of Solimonas sp. HR-BB.</title>
        <authorList>
            <person name="Lee Y."/>
            <person name="Jeon C.O."/>
        </authorList>
    </citation>
    <scope>NUCLEOTIDE SEQUENCE [LARGE SCALE GENOMIC DNA]</scope>
    <source>
        <strain evidence="3">HR-U</strain>
    </source>
</reference>
<dbReference type="InterPro" id="IPR036514">
    <property type="entry name" value="SGNH_hydro_sf"/>
</dbReference>
<evidence type="ECO:0000313" key="2">
    <source>
        <dbReference type="EMBL" id="PQA59931.1"/>
    </source>
</evidence>
<feature type="compositionally biased region" description="Polar residues" evidence="1">
    <location>
        <begin position="463"/>
        <end position="477"/>
    </location>
</feature>
<protein>
    <submittedName>
        <fullName evidence="2">Uncharacterized protein</fullName>
    </submittedName>
</protein>
<keyword evidence="3" id="KW-1185">Reference proteome</keyword>
<evidence type="ECO:0000313" key="3">
    <source>
        <dbReference type="Proteomes" id="UP000239590"/>
    </source>
</evidence>
<dbReference type="Proteomes" id="UP000239590">
    <property type="component" value="Unassembled WGS sequence"/>
</dbReference>
<evidence type="ECO:0000256" key="1">
    <source>
        <dbReference type="SAM" id="MobiDB-lite"/>
    </source>
</evidence>
<sequence length="497" mass="55166">MASNSLRQVPILTLLLVAGLVAFSYVPERVWSDINLKPVRLFSSIQEDTKPSPPLSFAKKTPSAKTAPKVEESVAVQKKHLPCPNGITCIEDYDSTGQGLRQIMQALSQEAQTKPVRIAFFGDSFIEGDMLCGDFRDTLQALFGGRGVGYVPLTSPVANFRATIRHQFRNFKTYSVLQKQQGSPALGVSGYSFIPEGNNLVNYSTGRPYGASRFDRVRVFYQAKQSSALRYTLGSEPEQADTLVARSALAEHALTAAGNQVRFSFGNNLTLYGLSFEADHGVYVDNFSIRGNSGWGLLGVSESMYQQFNSLQHYKLVILQYGLNVIQPNTTQLGWYVPKMMAAIERIKKGFPEASILVIGVSDRSMRQADSYVSFPSIPYLIEAQREMSRKTGVTFWNLWEAMGGEGSMVKYVNAGLANKDYTHLKYAGGRKIARLLAKALLFEKKKYDQNLTTEPAAVRTVAQRSGSDLTRQTTVSQHRDLRNQRDPAGRKPESVF</sequence>
<accession>A0A2S7IQF0</accession>
<dbReference type="Gene3D" id="3.40.50.1110">
    <property type="entry name" value="SGNH hydrolase"/>
    <property type="match status" value="1"/>
</dbReference>
<dbReference type="OrthoDB" id="9810515at2"/>
<dbReference type="EMBL" id="PTRA01000001">
    <property type="protein sequence ID" value="PQA59931.1"/>
    <property type="molecule type" value="Genomic_DNA"/>
</dbReference>
<feature type="compositionally biased region" description="Basic and acidic residues" evidence="1">
    <location>
        <begin position="478"/>
        <end position="497"/>
    </location>
</feature>
<proteinExistence type="predicted"/>
<dbReference type="RefSeq" id="WP_104711795.1">
    <property type="nucleotide sequence ID" value="NZ_PTRA01000001.1"/>
</dbReference>
<gene>
    <name evidence="2" type="ORF">C5O19_10000</name>
</gene>
<organism evidence="2 3">
    <name type="scientific">Siphonobacter curvatus</name>
    <dbReference type="NCBI Taxonomy" id="2094562"/>
    <lineage>
        <taxon>Bacteria</taxon>
        <taxon>Pseudomonadati</taxon>
        <taxon>Bacteroidota</taxon>
        <taxon>Cytophagia</taxon>
        <taxon>Cytophagales</taxon>
        <taxon>Cytophagaceae</taxon>
        <taxon>Siphonobacter</taxon>
    </lineage>
</organism>
<dbReference type="Gene3D" id="2.60.120.1360">
    <property type="match status" value="1"/>
</dbReference>
<dbReference type="SUPFAM" id="SSF52266">
    <property type="entry name" value="SGNH hydrolase"/>
    <property type="match status" value="1"/>
</dbReference>
<dbReference type="AlphaFoldDB" id="A0A2S7IQF0"/>
<dbReference type="GO" id="GO:0016788">
    <property type="term" value="F:hydrolase activity, acting on ester bonds"/>
    <property type="evidence" value="ECO:0007669"/>
    <property type="project" value="UniProtKB-ARBA"/>
</dbReference>